<feature type="transmembrane region" description="Helical" evidence="6">
    <location>
        <begin position="176"/>
        <end position="194"/>
    </location>
</feature>
<dbReference type="DNASU" id="1146020"/>
<feature type="transmembrane region" description="Helical" evidence="6">
    <location>
        <begin position="12"/>
        <end position="35"/>
    </location>
</feature>
<comment type="subcellular location">
    <subcellularLocation>
        <location evidence="1">Cell membrane</location>
        <topology evidence="1">Multi-pass membrane protein</topology>
    </subcellularLocation>
</comment>
<feature type="transmembrane region" description="Helical" evidence="6">
    <location>
        <begin position="319"/>
        <end position="343"/>
    </location>
</feature>
<protein>
    <submittedName>
        <fullName evidence="7">O-unit flippase-like protein</fullName>
    </submittedName>
</protein>
<dbReference type="KEGG" id="ypk:y1074"/>
<evidence type="ECO:0000256" key="6">
    <source>
        <dbReference type="SAM" id="Phobius"/>
    </source>
</evidence>
<evidence type="ECO:0000256" key="5">
    <source>
        <dbReference type="ARBA" id="ARBA00023136"/>
    </source>
</evidence>
<feature type="transmembrane region" description="Helical" evidence="6">
    <location>
        <begin position="242"/>
        <end position="260"/>
    </location>
</feature>
<organism evidence="7 8">
    <name type="scientific">Yersinia pestis</name>
    <dbReference type="NCBI Taxonomy" id="632"/>
    <lineage>
        <taxon>Bacteria</taxon>
        <taxon>Pseudomonadati</taxon>
        <taxon>Pseudomonadota</taxon>
        <taxon>Gammaproteobacteria</taxon>
        <taxon>Enterobacterales</taxon>
        <taxon>Yersiniaceae</taxon>
        <taxon>Yersinia</taxon>
    </lineage>
</organism>
<keyword evidence="5 6" id="KW-0472">Membrane</keyword>
<feature type="transmembrane region" description="Helical" evidence="6">
    <location>
        <begin position="41"/>
        <end position="61"/>
    </location>
</feature>
<dbReference type="GO" id="GO:0005886">
    <property type="term" value="C:plasma membrane"/>
    <property type="evidence" value="ECO:0007669"/>
    <property type="project" value="UniProtKB-SubCell"/>
</dbReference>
<dbReference type="InterPro" id="IPR050833">
    <property type="entry name" value="Poly_Biosynth_Transport"/>
</dbReference>
<proteinExistence type="predicted"/>
<feature type="transmembrane region" description="Helical" evidence="6">
    <location>
        <begin position="414"/>
        <end position="433"/>
    </location>
</feature>
<name>Q8D146_YERPE</name>
<evidence type="ECO:0000313" key="7">
    <source>
        <dbReference type="EMBL" id="AAM84654.1"/>
    </source>
</evidence>
<sequence>MQAKMKISSQMVWGLLNQGCNIFIPFVIMFMSYKYLPLEMASVWVIFLSMISLITLFDFGLSPAIVRNVSYVISGAQNLVKRGIDDIIIKDVISYPLLSRLLFDIKRIYLYLSLIAFFIIVIGGLWYFYYISPLDIKIEVAYSWVLFSSALIINLIYLYYVPVLTGLGEIENSYKANVFGRIIWFFLSLLVFIFSPSILLLSLSFVFSVFINRYLCYFFYIRNSHVKAIDKTEMEKKSTVPFIGHNAAKLGVVSLGSFLINRSTTLIVGIVCPIVTAGQFVLSMQVFFALMAISNILLSIKIPEISQAVAKREHYTVKILIYKVVAFSSSIYLLGFVTFLILAEYVLPTIGVSLSFLPLDYLLILGLIYFLEMNHSICATIITSKNNVPFVFVSLFSGGLIILLSIMLSVHFKYGVVGLILAQGIVQLMYNNWKWPLMVYSEFIKNNIEDR</sequence>
<accession>Q8D146</accession>
<gene>
    <name evidence="7" type="ordered locus">y1074</name>
</gene>
<feature type="transmembrane region" description="Helical" evidence="6">
    <location>
        <begin position="200"/>
        <end position="221"/>
    </location>
</feature>
<feature type="transmembrane region" description="Helical" evidence="6">
    <location>
        <begin position="141"/>
        <end position="164"/>
    </location>
</feature>
<dbReference type="EMBL" id="AE009952">
    <property type="protein sequence ID" value="AAM84654.1"/>
    <property type="molecule type" value="Genomic_DNA"/>
</dbReference>
<feature type="transmembrane region" description="Helical" evidence="6">
    <location>
        <begin position="349"/>
        <end position="370"/>
    </location>
</feature>
<evidence type="ECO:0000256" key="4">
    <source>
        <dbReference type="ARBA" id="ARBA00022989"/>
    </source>
</evidence>
<dbReference type="PANTHER" id="PTHR30250">
    <property type="entry name" value="PST FAMILY PREDICTED COLANIC ACID TRANSPORTER"/>
    <property type="match status" value="1"/>
</dbReference>
<keyword evidence="2" id="KW-1003">Cell membrane</keyword>
<evidence type="ECO:0000256" key="2">
    <source>
        <dbReference type="ARBA" id="ARBA00022475"/>
    </source>
</evidence>
<dbReference type="NCBIfam" id="NF041503">
    <property type="entry name" value="WZX_like"/>
    <property type="match status" value="1"/>
</dbReference>
<dbReference type="Proteomes" id="UP000002490">
    <property type="component" value="Chromosome"/>
</dbReference>
<dbReference type="HOGENOM" id="CLU_044198_0_0_6"/>
<evidence type="ECO:0000256" key="1">
    <source>
        <dbReference type="ARBA" id="ARBA00004651"/>
    </source>
</evidence>
<evidence type="ECO:0000256" key="3">
    <source>
        <dbReference type="ARBA" id="ARBA00022692"/>
    </source>
</evidence>
<keyword evidence="3 6" id="KW-0812">Transmembrane</keyword>
<dbReference type="AlphaFoldDB" id="Q8D146"/>
<feature type="transmembrane region" description="Helical" evidence="6">
    <location>
        <begin position="108"/>
        <end position="129"/>
    </location>
</feature>
<reference evidence="7 8" key="1">
    <citation type="journal article" date="2002" name="J. Bacteriol.">
        <title>Genome sequence of Yersinia pestis KIM.</title>
        <authorList>
            <person name="Deng W."/>
            <person name="Burland V."/>
            <person name="Plunkett G.III."/>
            <person name="Boutin A."/>
            <person name="Mayhew G.F."/>
            <person name="Liss P."/>
            <person name="Perna N.T."/>
            <person name="Rose D.J."/>
            <person name="Mau B."/>
            <person name="Zhou S."/>
            <person name="Schwartz D.C."/>
            <person name="Fetherston J.D."/>
            <person name="Lindler L.E."/>
            <person name="Brubaker R.R."/>
            <person name="Plana G.V."/>
            <person name="Straley S.C."/>
            <person name="McDonough K.A."/>
            <person name="Nilles M.L."/>
            <person name="Matson J.S."/>
            <person name="Blattner F.R."/>
            <person name="Perry R.D."/>
        </authorList>
    </citation>
    <scope>NUCLEOTIDE SEQUENCE [LARGE SCALE GENOMIC DNA]</scope>
    <source>
        <strain evidence="8">KIM10+ / Biovar Mediaevalis</strain>
    </source>
</reference>
<evidence type="ECO:0000313" key="8">
    <source>
        <dbReference type="Proteomes" id="UP000002490"/>
    </source>
</evidence>
<feature type="transmembrane region" description="Helical" evidence="6">
    <location>
        <begin position="390"/>
        <end position="408"/>
    </location>
</feature>
<keyword evidence="4 6" id="KW-1133">Transmembrane helix</keyword>
<dbReference type="InterPro" id="IPR048122">
    <property type="entry name" value="WZX-like"/>
</dbReference>
<dbReference type="PANTHER" id="PTHR30250:SF26">
    <property type="entry name" value="PSMA PROTEIN"/>
    <property type="match status" value="1"/>
</dbReference>
<feature type="transmembrane region" description="Helical" evidence="6">
    <location>
        <begin position="266"/>
        <end position="298"/>
    </location>
</feature>